<feature type="compositionally biased region" description="Basic and acidic residues" evidence="1">
    <location>
        <begin position="325"/>
        <end position="337"/>
    </location>
</feature>
<feature type="transmembrane region" description="Helical" evidence="2">
    <location>
        <begin position="191"/>
        <end position="217"/>
    </location>
</feature>
<sequence length="660" mass="74548">MDPYEFEHFVADLWERMGWQTEVSSATMDEGVDVIAQKQHPYEQKTLIQAKRYGPNTTVGSPDIQQYASLDQQYSGVDKVVVVTTNEFTDQARDLADRLNVKLINGTDLATLVVQHDAIDLVDDYLEFVTTVESDTPSEHAQKQAGTTEQSQPEEPESEPDSAYETGTTTESGSVPTTIWKKVIMITIPGWVVAFFGVEVLPVALWGVLFFTVWFGLPIALFLDARRVREYSDWPQYWWAYVLTSLVWLFAIVPAGLYLWRRRSINESVEPSHVSDTPPTETTPDPEPRSQTQVNSESSADSSTSTGEPATHSTQDSAEFSTTDRATDRIDIEHGDNRYYAQTATSPNGEYIAAYQDGRSGAGAGDPEQGRVFLFEDEELQFTTELDRPNACAVGNDGTVAVVDWIDWGDTLSGRFYVFNASGHRFVKHEFDANIGPVAITPDGEYAATSTFNPDCSTYIFDVESGEQLLRHENQHGNVQHLEFIDRDDGWMLRLGDPDDDPAYGIDFGGHVIWKSDGVQRQDRLEKLLESSTESSLHEALDLLDEAMDLAAEDYEERNIAQQLAETHWKLAKTIKREEGVTDEWWNHLDEAAQYYRETLPRYAGKQGLAKVRRQQGKQYLDEENEISARECFEEIAALEDKYDVQLLTDADERRLDELQ</sequence>
<keyword evidence="5" id="KW-1185">Reference proteome</keyword>
<keyword evidence="4" id="KW-0540">Nuclease</keyword>
<dbReference type="InterPro" id="IPR011856">
    <property type="entry name" value="tRNA_endonuc-like_dom_sf"/>
</dbReference>
<organism evidence="4 5">
    <name type="scientific">Halorubrum pallidum</name>
    <dbReference type="NCBI Taxonomy" id="1526114"/>
    <lineage>
        <taxon>Archaea</taxon>
        <taxon>Methanobacteriati</taxon>
        <taxon>Methanobacteriota</taxon>
        <taxon>Stenosarchaea group</taxon>
        <taxon>Halobacteria</taxon>
        <taxon>Halobacteriales</taxon>
        <taxon>Haloferacaceae</taxon>
        <taxon>Halorubrum</taxon>
    </lineage>
</organism>
<dbReference type="GO" id="GO:0004519">
    <property type="term" value="F:endonuclease activity"/>
    <property type="evidence" value="ECO:0007669"/>
    <property type="project" value="UniProtKB-KW"/>
</dbReference>
<feature type="region of interest" description="Disordered" evidence="1">
    <location>
        <begin position="269"/>
        <end position="343"/>
    </location>
</feature>
<dbReference type="InterPro" id="IPR007560">
    <property type="entry name" value="Restrct_endonuc_IV_Mrr"/>
</dbReference>
<dbReference type="EMBL" id="JBHSWT010000126">
    <property type="protein sequence ID" value="MFC6770741.1"/>
    <property type="molecule type" value="Genomic_DNA"/>
</dbReference>
<evidence type="ECO:0000256" key="2">
    <source>
        <dbReference type="SAM" id="Phobius"/>
    </source>
</evidence>
<dbReference type="InterPro" id="IPR011335">
    <property type="entry name" value="Restrct_endonuc-II-like"/>
</dbReference>
<dbReference type="PANTHER" id="PTHR30015:SF7">
    <property type="entry name" value="TYPE IV METHYL-DIRECTED RESTRICTION ENZYME ECOKMRR"/>
    <property type="match status" value="1"/>
</dbReference>
<dbReference type="Gene3D" id="2.130.10.10">
    <property type="entry name" value="YVTN repeat-like/Quinoprotein amine dehydrogenase"/>
    <property type="match status" value="1"/>
</dbReference>
<dbReference type="Gene3D" id="3.40.1350.10">
    <property type="match status" value="1"/>
</dbReference>
<feature type="region of interest" description="Disordered" evidence="1">
    <location>
        <begin position="134"/>
        <end position="173"/>
    </location>
</feature>
<feature type="compositionally biased region" description="Acidic residues" evidence="1">
    <location>
        <begin position="152"/>
        <end position="162"/>
    </location>
</feature>
<dbReference type="Pfam" id="PF04471">
    <property type="entry name" value="Mrr_cat"/>
    <property type="match status" value="1"/>
</dbReference>
<protein>
    <submittedName>
        <fullName evidence="4">Restriction endonuclease</fullName>
        <ecNumber evidence="4">3.1.21.-</ecNumber>
    </submittedName>
</protein>
<keyword evidence="4" id="KW-0255">Endonuclease</keyword>
<feature type="compositionally biased region" description="Low complexity" evidence="1">
    <location>
        <begin position="296"/>
        <end position="305"/>
    </location>
</feature>
<dbReference type="Proteomes" id="UP001596274">
    <property type="component" value="Unassembled WGS sequence"/>
</dbReference>
<comment type="caution">
    <text evidence="4">The sequence shown here is derived from an EMBL/GenBank/DDBJ whole genome shotgun (WGS) entry which is preliminary data.</text>
</comment>
<evidence type="ECO:0000259" key="3">
    <source>
        <dbReference type="Pfam" id="PF04471"/>
    </source>
</evidence>
<dbReference type="PANTHER" id="PTHR30015">
    <property type="entry name" value="MRR RESTRICTION SYSTEM PROTEIN"/>
    <property type="match status" value="1"/>
</dbReference>
<feature type="domain" description="Restriction endonuclease type IV Mrr" evidence="3">
    <location>
        <begin position="1"/>
        <end position="112"/>
    </location>
</feature>
<dbReference type="SUPFAM" id="SSF82171">
    <property type="entry name" value="DPP6 N-terminal domain-like"/>
    <property type="match status" value="1"/>
</dbReference>
<dbReference type="InterPro" id="IPR015943">
    <property type="entry name" value="WD40/YVTN_repeat-like_dom_sf"/>
</dbReference>
<proteinExistence type="predicted"/>
<feature type="transmembrane region" description="Helical" evidence="2">
    <location>
        <begin position="237"/>
        <end position="260"/>
    </location>
</feature>
<keyword evidence="4" id="KW-0378">Hydrolase</keyword>
<accession>A0ABD5T5A2</accession>
<evidence type="ECO:0000313" key="5">
    <source>
        <dbReference type="Proteomes" id="UP001596274"/>
    </source>
</evidence>
<dbReference type="EC" id="3.1.21.-" evidence="4"/>
<dbReference type="GO" id="GO:0016787">
    <property type="term" value="F:hydrolase activity"/>
    <property type="evidence" value="ECO:0007669"/>
    <property type="project" value="UniProtKB-KW"/>
</dbReference>
<gene>
    <name evidence="4" type="ORF">ACFQDD_04275</name>
</gene>
<name>A0ABD5T5A2_9EURY</name>
<dbReference type="InterPro" id="IPR052906">
    <property type="entry name" value="Type_IV_Methyl-Rstrct_Enzyme"/>
</dbReference>
<keyword evidence="2" id="KW-0812">Transmembrane</keyword>
<evidence type="ECO:0000313" key="4">
    <source>
        <dbReference type="EMBL" id="MFC6770741.1"/>
    </source>
</evidence>
<keyword evidence="2" id="KW-1133">Transmembrane helix</keyword>
<evidence type="ECO:0000256" key="1">
    <source>
        <dbReference type="SAM" id="MobiDB-lite"/>
    </source>
</evidence>
<keyword evidence="2" id="KW-0472">Membrane</keyword>
<dbReference type="SUPFAM" id="SSF52980">
    <property type="entry name" value="Restriction endonuclease-like"/>
    <property type="match status" value="1"/>
</dbReference>
<dbReference type="AlphaFoldDB" id="A0ABD5T5A2"/>
<feature type="compositionally biased region" description="Polar residues" evidence="1">
    <location>
        <begin position="306"/>
        <end position="324"/>
    </location>
</feature>
<reference evidence="4 5" key="1">
    <citation type="journal article" date="2019" name="Int. J. Syst. Evol. Microbiol.">
        <title>The Global Catalogue of Microorganisms (GCM) 10K type strain sequencing project: providing services to taxonomists for standard genome sequencing and annotation.</title>
        <authorList>
            <consortium name="The Broad Institute Genomics Platform"/>
            <consortium name="The Broad Institute Genome Sequencing Center for Infectious Disease"/>
            <person name="Wu L."/>
            <person name="Ma J."/>
        </authorList>
    </citation>
    <scope>NUCLEOTIDE SEQUENCE [LARGE SCALE GENOMIC DNA]</scope>
    <source>
        <strain evidence="4 5">PJ61</strain>
    </source>
</reference>